<reference evidence="9" key="1">
    <citation type="journal article" date="2014" name="Int. J. Syst. Evol. Microbiol.">
        <title>Complete genome sequence of Corynebacterium casei LMG S-19264T (=DSM 44701T), isolated from a smear-ripened cheese.</title>
        <authorList>
            <consortium name="US DOE Joint Genome Institute (JGI-PGF)"/>
            <person name="Walter F."/>
            <person name="Albersmeier A."/>
            <person name="Kalinowski J."/>
            <person name="Ruckert C."/>
        </authorList>
    </citation>
    <scope>NUCLEOTIDE SEQUENCE</scope>
    <source>
        <strain evidence="9">KCTC 12870</strain>
    </source>
</reference>
<keyword evidence="5 8" id="KW-0689">Ribosomal protein</keyword>
<name>A0A8J3DFY4_9BACT</name>
<accession>A0A8J3DFY4</accession>
<protein>
    <recommendedName>
        <fullName evidence="7 8">Small ribosomal subunit protein bS20</fullName>
    </recommendedName>
</protein>
<keyword evidence="10" id="KW-1185">Reference proteome</keyword>
<dbReference type="Gene3D" id="1.20.58.110">
    <property type="entry name" value="Ribosomal protein S20"/>
    <property type="match status" value="1"/>
</dbReference>
<dbReference type="Pfam" id="PF01649">
    <property type="entry name" value="Ribosomal_S20p"/>
    <property type="match status" value="1"/>
</dbReference>
<evidence type="ECO:0000256" key="8">
    <source>
        <dbReference type="HAMAP-Rule" id="MF_00500"/>
    </source>
</evidence>
<dbReference type="GO" id="GO:0006412">
    <property type="term" value="P:translation"/>
    <property type="evidence" value="ECO:0007669"/>
    <property type="project" value="UniProtKB-UniRule"/>
</dbReference>
<dbReference type="InterPro" id="IPR002583">
    <property type="entry name" value="Ribosomal_bS20"/>
</dbReference>
<evidence type="ECO:0000256" key="7">
    <source>
        <dbReference type="ARBA" id="ARBA00035136"/>
    </source>
</evidence>
<reference evidence="9" key="2">
    <citation type="submission" date="2020-09" db="EMBL/GenBank/DDBJ databases">
        <authorList>
            <person name="Sun Q."/>
            <person name="Kim S."/>
        </authorList>
    </citation>
    <scope>NUCLEOTIDE SEQUENCE</scope>
    <source>
        <strain evidence="9">KCTC 12870</strain>
    </source>
</reference>
<dbReference type="EMBL" id="BMXG01000003">
    <property type="protein sequence ID" value="GHB94232.1"/>
    <property type="molecule type" value="Genomic_DNA"/>
</dbReference>
<keyword evidence="4 8" id="KW-0694">RNA-binding</keyword>
<dbReference type="AlphaFoldDB" id="A0A8J3DFY4"/>
<evidence type="ECO:0000313" key="10">
    <source>
        <dbReference type="Proteomes" id="UP000642829"/>
    </source>
</evidence>
<dbReference type="SUPFAM" id="SSF46992">
    <property type="entry name" value="Ribosomal protein S20"/>
    <property type="match status" value="1"/>
</dbReference>
<dbReference type="PANTHER" id="PTHR33398">
    <property type="entry name" value="30S RIBOSOMAL PROTEIN S20"/>
    <property type="match status" value="1"/>
</dbReference>
<evidence type="ECO:0000256" key="2">
    <source>
        <dbReference type="ARBA" id="ARBA00007634"/>
    </source>
</evidence>
<dbReference type="GO" id="GO:0003735">
    <property type="term" value="F:structural constituent of ribosome"/>
    <property type="evidence" value="ECO:0007669"/>
    <property type="project" value="InterPro"/>
</dbReference>
<dbReference type="RefSeq" id="WP_189511989.1">
    <property type="nucleotide sequence ID" value="NZ_BMXG01000003.1"/>
</dbReference>
<comment type="function">
    <text evidence="1 8">Binds directly to 16S ribosomal RNA.</text>
</comment>
<dbReference type="InterPro" id="IPR036510">
    <property type="entry name" value="Ribosomal_bS20_sf"/>
</dbReference>
<dbReference type="Proteomes" id="UP000642829">
    <property type="component" value="Unassembled WGS sequence"/>
</dbReference>
<dbReference type="HAMAP" id="MF_00500">
    <property type="entry name" value="Ribosomal_bS20"/>
    <property type="match status" value="1"/>
</dbReference>
<gene>
    <name evidence="8 9" type="primary">rpsT</name>
    <name evidence="9" type="ORF">GCM10007047_07380</name>
</gene>
<dbReference type="GO" id="GO:0070181">
    <property type="term" value="F:small ribosomal subunit rRNA binding"/>
    <property type="evidence" value="ECO:0007669"/>
    <property type="project" value="TreeGrafter"/>
</dbReference>
<evidence type="ECO:0000256" key="1">
    <source>
        <dbReference type="ARBA" id="ARBA00003134"/>
    </source>
</evidence>
<comment type="caution">
    <text evidence="9">The sequence shown here is derived from an EMBL/GenBank/DDBJ whole genome shotgun (WGS) entry which is preliminary data.</text>
</comment>
<evidence type="ECO:0000256" key="3">
    <source>
        <dbReference type="ARBA" id="ARBA00022730"/>
    </source>
</evidence>
<keyword evidence="3 8" id="KW-0699">rRNA-binding</keyword>
<dbReference type="GO" id="GO:0015935">
    <property type="term" value="C:small ribosomal subunit"/>
    <property type="evidence" value="ECO:0007669"/>
    <property type="project" value="TreeGrafter"/>
</dbReference>
<keyword evidence="6 8" id="KW-0687">Ribonucleoprotein</keyword>
<dbReference type="PANTHER" id="PTHR33398:SF1">
    <property type="entry name" value="SMALL RIBOSOMAL SUBUNIT PROTEIN BS20C"/>
    <property type="match status" value="1"/>
</dbReference>
<evidence type="ECO:0000256" key="6">
    <source>
        <dbReference type="ARBA" id="ARBA00023274"/>
    </source>
</evidence>
<sequence length="85" mass="9656">MANTKQAQKYIRQTVTRTERSRAVRSRLRTLAKKLNAVAEQPEEAKKIAIEYTSVLDKACKRNIIHANTANRHKAAISKYIFTAA</sequence>
<comment type="similarity">
    <text evidence="2 8">Belongs to the bacterial ribosomal protein bS20 family.</text>
</comment>
<evidence type="ECO:0000313" key="9">
    <source>
        <dbReference type="EMBL" id="GHB94232.1"/>
    </source>
</evidence>
<dbReference type="GO" id="GO:0005829">
    <property type="term" value="C:cytosol"/>
    <property type="evidence" value="ECO:0007669"/>
    <property type="project" value="TreeGrafter"/>
</dbReference>
<evidence type="ECO:0000256" key="5">
    <source>
        <dbReference type="ARBA" id="ARBA00022980"/>
    </source>
</evidence>
<evidence type="ECO:0000256" key="4">
    <source>
        <dbReference type="ARBA" id="ARBA00022884"/>
    </source>
</evidence>
<dbReference type="NCBIfam" id="TIGR00029">
    <property type="entry name" value="S20"/>
    <property type="match status" value="1"/>
</dbReference>
<organism evidence="9 10">
    <name type="scientific">Cerasicoccus arenae</name>
    <dbReference type="NCBI Taxonomy" id="424488"/>
    <lineage>
        <taxon>Bacteria</taxon>
        <taxon>Pseudomonadati</taxon>
        <taxon>Verrucomicrobiota</taxon>
        <taxon>Opitutia</taxon>
        <taxon>Puniceicoccales</taxon>
        <taxon>Cerasicoccaceae</taxon>
        <taxon>Cerasicoccus</taxon>
    </lineage>
</organism>
<proteinExistence type="inferred from homology"/>